<feature type="compositionally biased region" description="Low complexity" evidence="1">
    <location>
        <begin position="163"/>
        <end position="199"/>
    </location>
</feature>
<comment type="caution">
    <text evidence="2">The sequence shown here is derived from an EMBL/GenBank/DDBJ whole genome shotgun (WGS) entry which is preliminary data.</text>
</comment>
<evidence type="ECO:0000313" key="2">
    <source>
        <dbReference type="EMBL" id="MRW89858.1"/>
    </source>
</evidence>
<accession>A0A6I2KVA3</accession>
<feature type="compositionally biased region" description="Basic residues" evidence="1">
    <location>
        <begin position="201"/>
        <end position="217"/>
    </location>
</feature>
<proteinExistence type="predicted"/>
<protein>
    <submittedName>
        <fullName evidence="2">Uncharacterized protein</fullName>
    </submittedName>
</protein>
<feature type="region of interest" description="Disordered" evidence="1">
    <location>
        <begin position="154"/>
        <end position="217"/>
    </location>
</feature>
<name>A0A6I2KVA3_9BURK</name>
<dbReference type="AlphaFoldDB" id="A0A6I2KVA3"/>
<dbReference type="RefSeq" id="WP_154374741.1">
    <property type="nucleotide sequence ID" value="NZ_WKJK01000003.1"/>
</dbReference>
<dbReference type="EMBL" id="WKJK01000003">
    <property type="protein sequence ID" value="MRW89858.1"/>
    <property type="molecule type" value="Genomic_DNA"/>
</dbReference>
<organism evidence="2 3">
    <name type="scientific">Duganella guangzhouensis</name>
    <dbReference type="NCBI Taxonomy" id="2666084"/>
    <lineage>
        <taxon>Bacteria</taxon>
        <taxon>Pseudomonadati</taxon>
        <taxon>Pseudomonadota</taxon>
        <taxon>Betaproteobacteria</taxon>
        <taxon>Burkholderiales</taxon>
        <taxon>Oxalobacteraceae</taxon>
        <taxon>Telluria group</taxon>
        <taxon>Duganella</taxon>
    </lineage>
</organism>
<keyword evidence="3" id="KW-1185">Reference proteome</keyword>
<sequence>MSKGTFPMRIPGDVLEELAEFTGNFWSSWEQEPHIAAAIRAYMKPAPPVQEAATRSDIGYQWKQVFLPAGTRLRASFRRQPYFASVEGSEIQCDGQSISPSAFANLRGSGNRNAWKAVWLRFPGSPQWVLADECRALQKAATASLFSTDADAATDAKAKPQDKASNGAAPRAVAAPPAVAPAPASVPASAPTLAPAPAATGKKKSRRGRRHKRSRSA</sequence>
<reference evidence="2 3" key="1">
    <citation type="submission" date="2019-11" db="EMBL/GenBank/DDBJ databases">
        <title>Novel species isolated from a subtropical stream in China.</title>
        <authorList>
            <person name="Lu H."/>
        </authorList>
    </citation>
    <scope>NUCLEOTIDE SEQUENCE [LARGE SCALE GENOMIC DNA]</scope>
    <source>
        <strain evidence="2 3">FT80W</strain>
    </source>
</reference>
<dbReference type="Proteomes" id="UP000433309">
    <property type="component" value="Unassembled WGS sequence"/>
</dbReference>
<evidence type="ECO:0000313" key="3">
    <source>
        <dbReference type="Proteomes" id="UP000433309"/>
    </source>
</evidence>
<gene>
    <name evidence="2" type="ORF">GJ699_07670</name>
</gene>
<evidence type="ECO:0000256" key="1">
    <source>
        <dbReference type="SAM" id="MobiDB-lite"/>
    </source>
</evidence>